<dbReference type="InParanoid" id="A0A1S0U352"/>
<keyword evidence="1" id="KW-1133">Transmembrane helix</keyword>
<evidence type="ECO:0000313" key="2">
    <source>
        <dbReference type="EMBL" id="EFO24388.1"/>
    </source>
</evidence>
<gene>
    <name evidence="2" type="ORF">LOAG_04095</name>
</gene>
<feature type="transmembrane region" description="Helical" evidence="1">
    <location>
        <begin position="16"/>
        <end position="38"/>
    </location>
</feature>
<protein>
    <submittedName>
        <fullName evidence="2">Uncharacterized protein</fullName>
    </submittedName>
</protein>
<accession>A0A1S0U352</accession>
<organism evidence="2">
    <name type="scientific">Loa loa</name>
    <name type="common">Eye worm</name>
    <name type="synonym">Filaria loa</name>
    <dbReference type="NCBI Taxonomy" id="7209"/>
    <lineage>
        <taxon>Eukaryota</taxon>
        <taxon>Metazoa</taxon>
        <taxon>Ecdysozoa</taxon>
        <taxon>Nematoda</taxon>
        <taxon>Chromadorea</taxon>
        <taxon>Rhabditida</taxon>
        <taxon>Spirurina</taxon>
        <taxon>Spiruromorpha</taxon>
        <taxon>Filarioidea</taxon>
        <taxon>Onchocercidae</taxon>
        <taxon>Loa</taxon>
    </lineage>
</organism>
<name>A0A1S0U352_LOALO</name>
<keyword evidence="1" id="KW-0472">Membrane</keyword>
<dbReference type="GeneID" id="9941497"/>
<dbReference type="AlphaFoldDB" id="A0A1S0U352"/>
<dbReference type="EMBL" id="JH712131">
    <property type="protein sequence ID" value="EFO24388.1"/>
    <property type="molecule type" value="Genomic_DNA"/>
</dbReference>
<evidence type="ECO:0000256" key="1">
    <source>
        <dbReference type="SAM" id="Phobius"/>
    </source>
</evidence>
<keyword evidence="1" id="KW-0812">Transmembrane</keyword>
<proteinExistence type="predicted"/>
<reference evidence="2" key="1">
    <citation type="submission" date="2012-04" db="EMBL/GenBank/DDBJ databases">
        <title>The Genome Sequence of Loa loa.</title>
        <authorList>
            <consortium name="The Broad Institute Genome Sequencing Platform"/>
            <consortium name="Broad Institute Genome Sequencing Center for Infectious Disease"/>
            <person name="Nutman T.B."/>
            <person name="Fink D.L."/>
            <person name="Russ C."/>
            <person name="Young S."/>
            <person name="Zeng Q."/>
            <person name="Gargeya S."/>
            <person name="Alvarado L."/>
            <person name="Berlin A."/>
            <person name="Chapman S.B."/>
            <person name="Chen Z."/>
            <person name="Freedman E."/>
            <person name="Gellesch M."/>
            <person name="Goldberg J."/>
            <person name="Griggs A."/>
            <person name="Gujja S."/>
            <person name="Heilman E.R."/>
            <person name="Heiman D."/>
            <person name="Howarth C."/>
            <person name="Mehta T."/>
            <person name="Neiman D."/>
            <person name="Pearson M."/>
            <person name="Roberts A."/>
            <person name="Saif S."/>
            <person name="Shea T."/>
            <person name="Shenoy N."/>
            <person name="Sisk P."/>
            <person name="Stolte C."/>
            <person name="Sykes S."/>
            <person name="White J."/>
            <person name="Yandava C."/>
            <person name="Haas B."/>
            <person name="Henn M.R."/>
            <person name="Nusbaum C."/>
            <person name="Birren B."/>
        </authorList>
    </citation>
    <scope>NUCLEOTIDE SEQUENCE [LARGE SCALE GENOMIC DNA]</scope>
</reference>
<dbReference type="KEGG" id="loa:LOAG_04095"/>
<dbReference type="RefSeq" id="XP_003139680.1">
    <property type="nucleotide sequence ID" value="XM_003139632.1"/>
</dbReference>
<sequence length="130" mass="14881">MGHKGMSLEYTKAACHFVFLGQLFLHLSLILICIFTSLNLFQQMSSIESFDATTFCFCPSLLLFIIQGNCENDVFEVIPFIVLLLRPQAIHAKMMFMLWMRLYLYEGGSLCTYKCLSNMNKMPSGGIREI</sequence>
<dbReference type="CTD" id="9941497"/>